<evidence type="ECO:0008006" key="3">
    <source>
        <dbReference type="Google" id="ProtNLM"/>
    </source>
</evidence>
<comment type="caution">
    <text evidence="1">The sequence shown here is derived from an EMBL/GenBank/DDBJ whole genome shotgun (WGS) entry which is preliminary data.</text>
</comment>
<protein>
    <recommendedName>
        <fullName evidence="3">Transposase</fullName>
    </recommendedName>
</protein>
<name>A0ABR5J9D7_9ACTN</name>
<dbReference type="EMBL" id="LGUT01000941">
    <property type="protein sequence ID" value="KOG89994.1"/>
    <property type="molecule type" value="Genomic_DNA"/>
</dbReference>
<reference evidence="1 2" key="1">
    <citation type="submission" date="2015-07" db="EMBL/GenBank/DDBJ databases">
        <authorList>
            <person name="Ju K.-S."/>
            <person name="Doroghazi J.R."/>
            <person name="Metcalf W.W."/>
        </authorList>
    </citation>
    <scope>NUCLEOTIDE SEQUENCE [LARGE SCALE GENOMIC DNA]</scope>
    <source>
        <strain evidence="1 2">NRRL B-3589</strain>
    </source>
</reference>
<dbReference type="Proteomes" id="UP000037020">
    <property type="component" value="Unassembled WGS sequence"/>
</dbReference>
<proteinExistence type="predicted"/>
<gene>
    <name evidence="1" type="ORF">ADK38_11190</name>
</gene>
<evidence type="ECO:0000313" key="2">
    <source>
        <dbReference type="Proteomes" id="UP000037020"/>
    </source>
</evidence>
<sequence>MGSLSVGVLRAQTLVLHLRNGHPFSQLTAGFGIGSTNSYRYITSAVEILAALDRDFPRRLDDHMEAYVSPET</sequence>
<accession>A0ABR5J9D7</accession>
<organism evidence="1 2">
    <name type="scientific">Streptomyces varsoviensis</name>
    <dbReference type="NCBI Taxonomy" id="67373"/>
    <lineage>
        <taxon>Bacteria</taxon>
        <taxon>Bacillati</taxon>
        <taxon>Actinomycetota</taxon>
        <taxon>Actinomycetes</taxon>
        <taxon>Kitasatosporales</taxon>
        <taxon>Streptomycetaceae</taxon>
        <taxon>Streptomyces</taxon>
    </lineage>
</organism>
<keyword evidence="2" id="KW-1185">Reference proteome</keyword>
<evidence type="ECO:0000313" key="1">
    <source>
        <dbReference type="EMBL" id="KOG89994.1"/>
    </source>
</evidence>